<accession>A0AAD5UFK5</accession>
<feature type="compositionally biased region" description="Low complexity" evidence="1">
    <location>
        <begin position="1610"/>
        <end position="1622"/>
    </location>
</feature>
<name>A0AAD5UFK5_9FUNG</name>
<evidence type="ECO:0000259" key="4">
    <source>
        <dbReference type="Pfam" id="PF14295"/>
    </source>
</evidence>
<dbReference type="SMART" id="SM00706">
    <property type="entry name" value="TECPR"/>
    <property type="match status" value="3"/>
</dbReference>
<feature type="compositionally biased region" description="Polar residues" evidence="1">
    <location>
        <begin position="1595"/>
        <end position="1609"/>
    </location>
</feature>
<evidence type="ECO:0000313" key="6">
    <source>
        <dbReference type="Proteomes" id="UP001210925"/>
    </source>
</evidence>
<feature type="domain" description="Apple" evidence="4">
    <location>
        <begin position="1142"/>
        <end position="1171"/>
    </location>
</feature>
<feature type="transmembrane region" description="Helical" evidence="2">
    <location>
        <begin position="1632"/>
        <end position="1653"/>
    </location>
</feature>
<feature type="domain" description="Apple" evidence="4">
    <location>
        <begin position="1365"/>
        <end position="1386"/>
    </location>
</feature>
<organism evidence="5 6">
    <name type="scientific">Boothiomyces macroporosus</name>
    <dbReference type="NCBI Taxonomy" id="261099"/>
    <lineage>
        <taxon>Eukaryota</taxon>
        <taxon>Fungi</taxon>
        <taxon>Fungi incertae sedis</taxon>
        <taxon>Chytridiomycota</taxon>
        <taxon>Chytridiomycota incertae sedis</taxon>
        <taxon>Chytridiomycetes</taxon>
        <taxon>Rhizophydiales</taxon>
        <taxon>Terramycetaceae</taxon>
        <taxon>Boothiomyces</taxon>
    </lineage>
</organism>
<dbReference type="SUPFAM" id="SSF50985">
    <property type="entry name" value="RCC1/BLIP-II"/>
    <property type="match status" value="1"/>
</dbReference>
<evidence type="ECO:0000256" key="1">
    <source>
        <dbReference type="SAM" id="MobiDB-lite"/>
    </source>
</evidence>
<keyword evidence="3" id="KW-0732">Signal</keyword>
<feature type="signal peptide" evidence="3">
    <location>
        <begin position="1"/>
        <end position="17"/>
    </location>
</feature>
<dbReference type="Proteomes" id="UP001210925">
    <property type="component" value="Unassembled WGS sequence"/>
</dbReference>
<keyword evidence="2" id="KW-0812">Transmembrane</keyword>
<keyword evidence="2" id="KW-0472">Membrane</keyword>
<feature type="region of interest" description="Disordered" evidence="1">
    <location>
        <begin position="1595"/>
        <end position="1623"/>
    </location>
</feature>
<keyword evidence="2" id="KW-1133">Transmembrane helix</keyword>
<proteinExistence type="predicted"/>
<gene>
    <name evidence="5" type="ORF">HK103_007658</name>
</gene>
<feature type="domain" description="Apple" evidence="4">
    <location>
        <begin position="1467"/>
        <end position="1497"/>
    </location>
</feature>
<dbReference type="InterPro" id="IPR009091">
    <property type="entry name" value="RCC1/BLIP-II"/>
</dbReference>
<dbReference type="EMBL" id="JADGKB010000098">
    <property type="protein sequence ID" value="KAJ3253858.1"/>
    <property type="molecule type" value="Genomic_DNA"/>
</dbReference>
<feature type="chain" id="PRO_5042061821" description="Apple domain-containing protein" evidence="3">
    <location>
        <begin position="18"/>
        <end position="1897"/>
    </location>
</feature>
<evidence type="ECO:0000256" key="3">
    <source>
        <dbReference type="SAM" id="SignalP"/>
    </source>
</evidence>
<evidence type="ECO:0000256" key="2">
    <source>
        <dbReference type="SAM" id="Phobius"/>
    </source>
</evidence>
<dbReference type="InterPro" id="IPR003609">
    <property type="entry name" value="Pan_app"/>
</dbReference>
<evidence type="ECO:0000313" key="5">
    <source>
        <dbReference type="EMBL" id="KAJ3253858.1"/>
    </source>
</evidence>
<comment type="caution">
    <text evidence="5">The sequence shown here is derived from an EMBL/GenBank/DDBJ whole genome shotgun (WGS) entry which is preliminary data.</text>
</comment>
<feature type="domain" description="Apple" evidence="4">
    <location>
        <begin position="1255"/>
        <end position="1279"/>
    </location>
</feature>
<keyword evidence="6" id="KW-1185">Reference proteome</keyword>
<dbReference type="Pfam" id="PF14295">
    <property type="entry name" value="PAN_4"/>
    <property type="match status" value="5"/>
</dbReference>
<sequence length="1897" mass="214193">MLIPYLLGQLFLLAVLAESIPYIPYGYLLLTNSLVPGNCTVVIDCGEMYFPRQITVSEDESVVTGIDLNGYPLIVQQGANYVLSQTLMKRMTTCTSNQIAALDYQGRIYFLLMQPFEWIYLQTNITVIDIDCESENIWVIDEHRDLRKWENNNWNIKGSGFDSVFVGNGTVWALSSGIPFTLNQTDSSWTRVNGLDNIKEVAISSTAVIARNIMGELFYYKESWKKLDGYWTGLDVGATNMFVTTANGHVFTLSLEYASTLSVPSDNIDNQKNGWTDLPFNFTIISVAKDQTLFCGLDPSGAAFSVDLQTNKIEKMGDIELLDIVSCSIYAKYKYWAVDKKGFGYYWDQGEWVLQKNIQSLKQMDCDQTNVVALTVLGSTFSFSFETGNWSEFGEYGFDKIVVSAGTYSGLRNGILYNYVNSKWYTDYYNILDFQKSVTGTVIISDDHQIYQSTTSTYRDQHWQFTLGNLTRVSIASDTIFGVDIYGKVWKKKVYPSLDVQMQQYGWKRLSTKEAYFTAVAVSADDSIVIGTNYGGSAFLYDKTKDEYVLLGNQTFKQISACGIGAPFIAAGVDSFGNFSVWASNKWETFAKNINQVDCNERGIWAINSDGAVVHYDFLAESWITLPNETYANAFEIDIPVHFSYVTAVGNDIYALVRYEDTLEPSAIVYFDDKQWKYVYFPYEPPLASSYLSISSKLGVTSASFYPNLTLFNRTTLPGQYNYASVSDNILYSVDLTGNLWIQPINIPGPFPTPQFDPSIIKLVRFQTDDGCLNEWVLGDCGKPSKIKITPATEQSYYSLFTIEYTWDNQCAVTTIVGNIDVSPCMNFPDMLPLKPSMLWTVIDYQGYVLLQNYEHNLCILEYTMRPCIPIFKRTVFYRDAFASLPATKDIVVKDFKFKSNGFTGQAPFCQWIGPEEHRIQVDASFEYECLSKCNEYARNPNVTCTAYNFDFNLRKCYFYGDSVQLLYLTSSKFSNCGFILNIMDSLDNIETATSYSLFLLSDFSGMLKTTTINDVTIANACQVQGAPFANSTGLNCVDQCKSDPKCASFDFYENICFLYDHQLGETSIIRAAENSTQCGFVNSRNLGCEAVNNITVCTMDTEPKMLSYNSYLLASRNIVKDFPLVEGNCTFLAVEPYTSFKNSTDCSKYCVVDDDCTSFLWDPNTTTCSLFQNQLEFNNVYPTDSKSCGFLLARNPDCAVIDSSIVCKRSTISSPLNIPKVLNYQNKVFEQQFSFNYLAKYCMIAGESDWHTFNTTYYDLCLNLCDKNPGCTAFSYNMYTYRCDLFSLPLQYLQMLESANTYCGFSIFRNSDCALDKNTFSCPTFTLPTKISVSANLYLESPSELYSGSCNLIGVGYRHLEYFSYEHCSRYCSADDDCLSFEWDPLDKCVFFNSSLSLSSFSIDPRAPNCFVASDSLICNTSPNRYLSYNVTLNGLPLNTFQLAIQDDTVYFSGCRYYADYLLKFYFTKWEECQYLCESTKGCLSFSWAPYGNCWLFQDSFEMLIPVNTHDEWKCGFIATRNSDHCQFQASSLNCTTPFSPTRNITIQINGTKTTVQVNNSQTTFGPNTPQLFNFNSNNFENSSLGVANLDSSISTNQEPQDLSPTLISTKPKPTSSPTKPNFGNAENHQIVYIIAGTCFAIIIVVCAMFAINARKKVNGIEDDPVFVLYPGLSMDTTFDHTKSGNLKFASRKAAIAPTNQSMMLQFNEINNKLGIIPIDSYVWKGETIYIFSDIEGLPIFEELAIRFLFPLGTFTSELDVKELGIKVGDRIEIANYISADYFVTSDTEKPLIQRIFNKKKRYPISLIPTTNFPKLVFNILQTRDARSKLLDKIVATYPSNVRVNYLDTWTNLNPDEYTRDGIWNSILEDKSILIHADADNTVVSGIIPGPTLINI</sequence>
<dbReference type="InterPro" id="IPR006624">
    <property type="entry name" value="Beta-propeller_rpt_TECPR"/>
</dbReference>
<protein>
    <recommendedName>
        <fullName evidence="4">Apple domain-containing protein</fullName>
    </recommendedName>
</protein>
<feature type="domain" description="Apple" evidence="4">
    <location>
        <begin position="1028"/>
        <end position="1054"/>
    </location>
</feature>
<reference evidence="5" key="1">
    <citation type="submission" date="2020-05" db="EMBL/GenBank/DDBJ databases">
        <title>Phylogenomic resolution of chytrid fungi.</title>
        <authorList>
            <person name="Stajich J.E."/>
            <person name="Amses K."/>
            <person name="Simmons R."/>
            <person name="Seto K."/>
            <person name="Myers J."/>
            <person name="Bonds A."/>
            <person name="Quandt C.A."/>
            <person name="Barry K."/>
            <person name="Liu P."/>
            <person name="Grigoriev I."/>
            <person name="Longcore J.E."/>
            <person name="James T.Y."/>
        </authorList>
    </citation>
    <scope>NUCLEOTIDE SEQUENCE</scope>
    <source>
        <strain evidence="5">PLAUS21</strain>
    </source>
</reference>